<evidence type="ECO:0000313" key="1">
    <source>
        <dbReference type="EMBL" id="CDG98835.1"/>
    </source>
</evidence>
<accession>A0A077NM58</accession>
<name>A0A077NM58_XENBV</name>
<proteinExistence type="predicted"/>
<dbReference type="Proteomes" id="UP000028511">
    <property type="component" value="Unassembled WGS sequence"/>
</dbReference>
<gene>
    <name evidence="1" type="ORF">XBP1_580006</name>
</gene>
<dbReference type="EMBL" id="CBSW010000263">
    <property type="protein sequence ID" value="CDG98835.1"/>
    <property type="molecule type" value="Genomic_DNA"/>
</dbReference>
<sequence>MINNSFHLTQIIASAWGDPADITDAIWQAGYRKPGRGEKEIAELIIDVMDGVPDQVPYSERPKNLNDILTTELNTIIFEATWSDKATPAGVAKVILENGYKKGGGFDVK</sequence>
<protein>
    <submittedName>
        <fullName evidence="1">Uncharacterized protein</fullName>
    </submittedName>
</protein>
<dbReference type="AlphaFoldDB" id="A0A077NM58"/>
<dbReference type="HOGENOM" id="CLU_2235546_0_0_6"/>
<comment type="caution">
    <text evidence="1">The sequence shown here is derived from an EMBL/GenBank/DDBJ whole genome shotgun (WGS) entry which is preliminary data.</text>
</comment>
<reference evidence="1" key="1">
    <citation type="submission" date="2013-07" db="EMBL/GenBank/DDBJ databases">
        <title>Sub-species coevolution in mutualistic symbiosis.</title>
        <authorList>
            <person name="Murfin K."/>
            <person name="Klassen J."/>
            <person name="Lee M."/>
            <person name="Forst S."/>
            <person name="Stock P."/>
            <person name="Goodrich-Blair H."/>
        </authorList>
    </citation>
    <scope>NUCLEOTIDE SEQUENCE [LARGE SCALE GENOMIC DNA]</scope>
    <source>
        <strain evidence="1">Puntauvense</strain>
    </source>
</reference>
<dbReference type="RefSeq" id="WP_038213521.1">
    <property type="nucleotide sequence ID" value="NZ_CAWLWN010000056.1"/>
</dbReference>
<organism evidence="1">
    <name type="scientific">Xenorhabdus bovienii str. puntauvense</name>
    <dbReference type="NCBI Taxonomy" id="1398201"/>
    <lineage>
        <taxon>Bacteria</taxon>
        <taxon>Pseudomonadati</taxon>
        <taxon>Pseudomonadota</taxon>
        <taxon>Gammaproteobacteria</taxon>
        <taxon>Enterobacterales</taxon>
        <taxon>Morganellaceae</taxon>
        <taxon>Xenorhabdus</taxon>
    </lineage>
</organism>